<organism evidence="1 2">
    <name type="scientific">Phytoactinopolyspora alkaliphila</name>
    <dbReference type="NCBI Taxonomy" id="1783498"/>
    <lineage>
        <taxon>Bacteria</taxon>
        <taxon>Bacillati</taxon>
        <taxon>Actinomycetota</taxon>
        <taxon>Actinomycetes</taxon>
        <taxon>Jiangellales</taxon>
        <taxon>Jiangellaceae</taxon>
        <taxon>Phytoactinopolyspora</taxon>
    </lineage>
</organism>
<reference evidence="1 2" key="1">
    <citation type="submission" date="2020-02" db="EMBL/GenBank/DDBJ databases">
        <authorList>
            <person name="Li X.-J."/>
            <person name="Feng X.-M."/>
        </authorList>
    </citation>
    <scope>NUCLEOTIDE SEQUENCE [LARGE SCALE GENOMIC DNA]</scope>
    <source>
        <strain evidence="1 2">CGMCC 4.7225</strain>
    </source>
</reference>
<gene>
    <name evidence="1" type="ORF">G1H11_17110</name>
</gene>
<dbReference type="Pfam" id="PF05960">
    <property type="entry name" value="DUF885"/>
    <property type="match status" value="1"/>
</dbReference>
<dbReference type="AlphaFoldDB" id="A0A6N9YQ08"/>
<proteinExistence type="predicted"/>
<name>A0A6N9YQ08_9ACTN</name>
<dbReference type="PANTHER" id="PTHR33361">
    <property type="entry name" value="GLR0591 PROTEIN"/>
    <property type="match status" value="1"/>
</dbReference>
<sequence length="566" mass="61638">MTSGQPEPIRGIADDYLAELAELDPGAAEAIGRGSAVRVPWLGPDAFAQRDQAVRGALTRVRRWQETEAAGRASRADQLLGLALEERLTSDAALDEVGFARRLLAPLASPIHLVRQVFDDLPRETPEDYRVVAENLREVPRALREYAATLSTAAGRGHVVARRQVGLVADQIDAWVAADFYGGLVAGCPDAALTGQIGEAAHRATEASVGLAEWLRSDLMGRAPARDAVGHEVYQVTAGAFLGAEVDLDELYEWGWQELTRLATEARQVAAAICGEPDAAAAARQLDADPARRVPTGEPLRVWLQDRLDAVADAVDGRWFDIPAATRQVEARMTTAASGVMYYTPPDAALTRPGRVWWTVPDGTTHVATWREVSTVHHEGVPGHHLQHAVTYALTDLHPWQRLLCHVHGYAEGWAHYAEQLAGEIGLLDDPGDRLGQIHAQLWRACRIVIDLGLHLELPIPAGNGFVESETWTPEAGAEMLHRVAGVDPQTARFEVDRYLGWPGQALAFKVGSRLWHQVREEAQRARGSAFDLRTFHAEALALGPMGLDPLRAGLAMLTAERTAET</sequence>
<accession>A0A6N9YQ08</accession>
<evidence type="ECO:0000313" key="2">
    <source>
        <dbReference type="Proteomes" id="UP000469185"/>
    </source>
</evidence>
<comment type="caution">
    <text evidence="1">The sequence shown here is derived from an EMBL/GenBank/DDBJ whole genome shotgun (WGS) entry which is preliminary data.</text>
</comment>
<dbReference type="EMBL" id="JAAGOB010000009">
    <property type="protein sequence ID" value="NED97025.1"/>
    <property type="molecule type" value="Genomic_DNA"/>
</dbReference>
<dbReference type="InterPro" id="IPR010281">
    <property type="entry name" value="DUF885"/>
</dbReference>
<protein>
    <submittedName>
        <fullName evidence="1">DUF885 domain-containing protein</fullName>
    </submittedName>
</protein>
<keyword evidence="2" id="KW-1185">Reference proteome</keyword>
<dbReference type="PANTHER" id="PTHR33361:SF2">
    <property type="entry name" value="DUF885 DOMAIN-CONTAINING PROTEIN"/>
    <property type="match status" value="1"/>
</dbReference>
<evidence type="ECO:0000313" key="1">
    <source>
        <dbReference type="EMBL" id="NED97025.1"/>
    </source>
</evidence>
<dbReference type="RefSeq" id="WP_163819807.1">
    <property type="nucleotide sequence ID" value="NZ_JAAGOB010000009.1"/>
</dbReference>
<dbReference type="Proteomes" id="UP000469185">
    <property type="component" value="Unassembled WGS sequence"/>
</dbReference>